<proteinExistence type="predicted"/>
<keyword evidence="1" id="KW-0472">Membrane</keyword>
<evidence type="ECO:0000313" key="3">
    <source>
        <dbReference type="Proteomes" id="UP000743899"/>
    </source>
</evidence>
<dbReference type="EMBL" id="JAACYS010000005">
    <property type="protein sequence ID" value="NCU16539.1"/>
    <property type="molecule type" value="Genomic_DNA"/>
</dbReference>
<keyword evidence="3" id="KW-1185">Reference proteome</keyword>
<comment type="caution">
    <text evidence="2">The sequence shown here is derived from an EMBL/GenBank/DDBJ whole genome shotgun (WGS) entry which is preliminary data.</text>
</comment>
<protein>
    <submittedName>
        <fullName evidence="2">Uncharacterized protein</fullName>
    </submittedName>
</protein>
<evidence type="ECO:0000256" key="1">
    <source>
        <dbReference type="SAM" id="Phobius"/>
    </source>
</evidence>
<organism evidence="2 3">
    <name type="scientific">Pallidibacillus pasinlerensis</name>
    <dbReference type="NCBI Taxonomy" id="2703818"/>
    <lineage>
        <taxon>Bacteria</taxon>
        <taxon>Bacillati</taxon>
        <taxon>Bacillota</taxon>
        <taxon>Bacilli</taxon>
        <taxon>Bacillales</taxon>
        <taxon>Bacillaceae</taxon>
        <taxon>Pallidibacillus</taxon>
    </lineage>
</organism>
<reference evidence="2 3" key="1">
    <citation type="submission" date="2020-01" db="EMBL/GenBank/DDBJ databases">
        <title>A novel Bacillus sp. from Pasinler.</title>
        <authorList>
            <person name="Adiguzel A."/>
            <person name="Ay H."/>
            <person name="Baltaci M.O."/>
        </authorList>
    </citation>
    <scope>NUCLEOTIDE SEQUENCE [LARGE SCALE GENOMIC DNA]</scope>
    <source>
        <strain evidence="2 3">P1</strain>
    </source>
</reference>
<keyword evidence="1" id="KW-1133">Transmembrane helix</keyword>
<accession>A0ABX0A1U4</accession>
<keyword evidence="1" id="KW-0812">Transmembrane</keyword>
<dbReference type="RefSeq" id="WP_161919377.1">
    <property type="nucleotide sequence ID" value="NZ_JAACYS010000005.1"/>
</dbReference>
<evidence type="ECO:0000313" key="2">
    <source>
        <dbReference type="EMBL" id="NCU16539.1"/>
    </source>
</evidence>
<gene>
    <name evidence="2" type="ORF">GW534_01955</name>
</gene>
<dbReference type="Proteomes" id="UP000743899">
    <property type="component" value="Unassembled WGS sequence"/>
</dbReference>
<feature type="transmembrane region" description="Helical" evidence="1">
    <location>
        <begin position="37"/>
        <end position="58"/>
    </location>
</feature>
<sequence>MIIVYLFLAVFLIMYMNVLMERFCQVKEVPDEKQDNVFQTANIFTIILLITTYIEILII</sequence>
<name>A0ABX0A1U4_9BACI</name>